<name>A0A0D2DZ98_9EURO</name>
<dbReference type="InterPro" id="IPR050317">
    <property type="entry name" value="Plant_Fungal_Acyltransferase"/>
</dbReference>
<organism evidence="2 3">
    <name type="scientific">Fonsecaea pedrosoi CBS 271.37</name>
    <dbReference type="NCBI Taxonomy" id="1442368"/>
    <lineage>
        <taxon>Eukaryota</taxon>
        <taxon>Fungi</taxon>
        <taxon>Dikarya</taxon>
        <taxon>Ascomycota</taxon>
        <taxon>Pezizomycotina</taxon>
        <taxon>Eurotiomycetes</taxon>
        <taxon>Chaetothyriomycetidae</taxon>
        <taxon>Chaetothyriales</taxon>
        <taxon>Herpotrichiellaceae</taxon>
        <taxon>Fonsecaea</taxon>
    </lineage>
</organism>
<dbReference type="Gene3D" id="3.30.559.10">
    <property type="entry name" value="Chloramphenicol acetyltransferase-like domain"/>
    <property type="match status" value="2"/>
</dbReference>
<protein>
    <submittedName>
        <fullName evidence="2">Uncharacterized protein</fullName>
    </submittedName>
</protein>
<evidence type="ECO:0000256" key="1">
    <source>
        <dbReference type="ARBA" id="ARBA00022679"/>
    </source>
</evidence>
<dbReference type="EMBL" id="KN846970">
    <property type="protein sequence ID" value="KIW83106.1"/>
    <property type="molecule type" value="Genomic_DNA"/>
</dbReference>
<dbReference type="GO" id="GO:0016747">
    <property type="term" value="F:acyltransferase activity, transferring groups other than amino-acyl groups"/>
    <property type="evidence" value="ECO:0007669"/>
    <property type="project" value="TreeGrafter"/>
</dbReference>
<dbReference type="HOGENOM" id="CLU_026450_1_0_1"/>
<reference evidence="2 3" key="1">
    <citation type="submission" date="2015-01" db="EMBL/GenBank/DDBJ databases">
        <title>The Genome Sequence of Fonsecaea pedrosoi CBS 271.37.</title>
        <authorList>
            <consortium name="The Broad Institute Genomics Platform"/>
            <person name="Cuomo C."/>
            <person name="de Hoog S."/>
            <person name="Gorbushina A."/>
            <person name="Stielow B."/>
            <person name="Teixiera M."/>
            <person name="Abouelleil A."/>
            <person name="Chapman S.B."/>
            <person name="Priest M."/>
            <person name="Young S.K."/>
            <person name="Wortman J."/>
            <person name="Nusbaum C."/>
            <person name="Birren B."/>
        </authorList>
    </citation>
    <scope>NUCLEOTIDE SEQUENCE [LARGE SCALE GENOMIC DNA]</scope>
    <source>
        <strain evidence="2 3">CBS 271.37</strain>
    </source>
</reference>
<dbReference type="AlphaFoldDB" id="A0A0D2DZ98"/>
<dbReference type="OrthoDB" id="1862401at2759"/>
<dbReference type="RefSeq" id="XP_013286914.1">
    <property type="nucleotide sequence ID" value="XM_013431460.1"/>
</dbReference>
<gene>
    <name evidence="2" type="ORF">Z517_02350</name>
</gene>
<dbReference type="Proteomes" id="UP000053029">
    <property type="component" value="Unassembled WGS sequence"/>
</dbReference>
<accession>A0A0D2DZ98</accession>
<evidence type="ECO:0000313" key="2">
    <source>
        <dbReference type="EMBL" id="KIW83106.1"/>
    </source>
</evidence>
<dbReference type="VEuPathDB" id="FungiDB:Z517_02350"/>
<dbReference type="STRING" id="1442368.A0A0D2DZ98"/>
<sequence length="445" mass="49167">MPRTYLRVLLTFKTTKSVARLIQPLQCALNDTAQQIPWLNGRVVTTESAAMKPSLELRWHSEDGSPTLHDLGSIPMSYDSAAADGMIPNALPAGIWPLQDVDNVAFLKDGAQAFSTGIFRFGDGQGVGLTICIHHNVTDAQGFTDLVRLWVSNLTGSGLRFSSDSRLDRLSKVLTSELTVANDQSLEALFARHAEYSQLPPSLPSEFPSCTSKLFAIPAAQAEASKKLLRNYTTKIHTTNTIICALIWSTITRIRNQRQPPASGNTRLAMAVNGRRCLGEDFSSPTNPYIGNIVLYSLAKLSKQDLNITQQESIQNFARICDTIAASNSRDKINCRHIAETYSLITRVKDYQSIFIGWDPLAGHDLTITSWADVGLYDIDFGPELGKPSFIRIPGAQADGVCIILPRKRLNRDDADKDIVEVLLMLRKDDMETLEKDSIWKGITS</sequence>
<dbReference type="GeneID" id="25301840"/>
<evidence type="ECO:0000313" key="3">
    <source>
        <dbReference type="Proteomes" id="UP000053029"/>
    </source>
</evidence>
<keyword evidence="1" id="KW-0808">Transferase</keyword>
<proteinExistence type="predicted"/>
<dbReference type="InterPro" id="IPR023213">
    <property type="entry name" value="CAT-like_dom_sf"/>
</dbReference>
<keyword evidence="3" id="KW-1185">Reference proteome</keyword>
<dbReference type="Pfam" id="PF02458">
    <property type="entry name" value="Transferase"/>
    <property type="match status" value="1"/>
</dbReference>
<dbReference type="PANTHER" id="PTHR31642">
    <property type="entry name" value="TRICHOTHECENE 3-O-ACETYLTRANSFERASE"/>
    <property type="match status" value="1"/>
</dbReference>
<dbReference type="PANTHER" id="PTHR31642:SF310">
    <property type="entry name" value="FATTY ALCOHOL:CAFFEOYL-COA ACYLTRANSFERASE"/>
    <property type="match status" value="1"/>
</dbReference>